<evidence type="ECO:0000256" key="6">
    <source>
        <dbReference type="ARBA" id="ARBA00022833"/>
    </source>
</evidence>
<evidence type="ECO:0000256" key="3">
    <source>
        <dbReference type="ARBA" id="ARBA00022694"/>
    </source>
</evidence>
<comment type="subunit">
    <text evidence="2 8">Homodimer.</text>
</comment>
<accession>A0A1G5SIM7</accession>
<dbReference type="GO" id="GO:0002100">
    <property type="term" value="P:tRNA wobble adenosine to inosine editing"/>
    <property type="evidence" value="ECO:0007669"/>
    <property type="project" value="UniProtKB-UniRule"/>
</dbReference>
<dbReference type="InterPro" id="IPR028883">
    <property type="entry name" value="tRNA_aden_deaminase"/>
</dbReference>
<feature type="active site" description="Proton donor" evidence="8">
    <location>
        <position position="57"/>
    </location>
</feature>
<organism evidence="10 11">
    <name type="scientific">Nitrosomonas mobilis</name>
    <dbReference type="NCBI Taxonomy" id="51642"/>
    <lineage>
        <taxon>Bacteria</taxon>
        <taxon>Pseudomonadati</taxon>
        <taxon>Pseudomonadota</taxon>
        <taxon>Betaproteobacteria</taxon>
        <taxon>Nitrosomonadales</taxon>
        <taxon>Nitrosomonadaceae</taxon>
        <taxon>Nitrosomonas</taxon>
    </lineage>
</organism>
<comment type="cofactor">
    <cofactor evidence="8">
        <name>Zn(2+)</name>
        <dbReference type="ChEBI" id="CHEBI:29105"/>
    </cofactor>
    <text evidence="8">Binds 1 zinc ion per subunit.</text>
</comment>
<dbReference type="PROSITE" id="PS51747">
    <property type="entry name" value="CYT_DCMP_DEAMINASES_2"/>
    <property type="match status" value="1"/>
</dbReference>
<dbReference type="Proteomes" id="UP000198729">
    <property type="component" value="Unassembled WGS sequence"/>
</dbReference>
<reference evidence="10 11" key="1">
    <citation type="submission" date="2016-10" db="EMBL/GenBank/DDBJ databases">
        <authorList>
            <person name="de Groot N.N."/>
        </authorList>
    </citation>
    <scope>NUCLEOTIDE SEQUENCE [LARGE SCALE GENOMIC DNA]</scope>
    <source>
        <strain evidence="10">1</strain>
    </source>
</reference>
<dbReference type="SUPFAM" id="SSF53927">
    <property type="entry name" value="Cytidine deaminase-like"/>
    <property type="match status" value="1"/>
</dbReference>
<feature type="binding site" evidence="8">
    <location>
        <position position="55"/>
    </location>
    <ligand>
        <name>Zn(2+)</name>
        <dbReference type="ChEBI" id="CHEBI:29105"/>
        <note>catalytic</note>
    </ligand>
</feature>
<evidence type="ECO:0000256" key="5">
    <source>
        <dbReference type="ARBA" id="ARBA00022801"/>
    </source>
</evidence>
<keyword evidence="5 8" id="KW-0378">Hydrolase</keyword>
<comment type="similarity">
    <text evidence="1">Belongs to the cytidine and deoxycytidylate deaminase family. ADAT2 subfamily.</text>
</comment>
<sequence length="171" mass="18756">MTETVDHYFMRQALALAVAAQARDEIPVGAVVTWQGEIIGHGHNHPLALADPTAHAEIIALRNAALRLNNYRLPGCTLYVTLEPCVMCIGAIFHARIARLVYAANDPKTGACGSIINLPADTRLNHHLAVERGILADEASLLLKQFFISRRKHQAHAHQNQHCPSAIDPIR</sequence>
<protein>
    <recommendedName>
        <fullName evidence="8">tRNA-specific adenosine deaminase</fullName>
        <ecNumber evidence="8">3.5.4.33</ecNumber>
    </recommendedName>
</protein>
<dbReference type="NCBIfam" id="NF008113">
    <property type="entry name" value="PRK10860.1"/>
    <property type="match status" value="1"/>
</dbReference>
<dbReference type="OrthoDB" id="9802676at2"/>
<proteinExistence type="inferred from homology"/>
<feature type="binding site" evidence="8">
    <location>
        <position position="85"/>
    </location>
    <ligand>
        <name>Zn(2+)</name>
        <dbReference type="ChEBI" id="CHEBI:29105"/>
        <note>catalytic</note>
    </ligand>
</feature>
<evidence type="ECO:0000313" key="11">
    <source>
        <dbReference type="Proteomes" id="UP000198729"/>
    </source>
</evidence>
<keyword evidence="4 8" id="KW-0479">Metal-binding</keyword>
<dbReference type="InterPro" id="IPR002125">
    <property type="entry name" value="CMP_dCMP_dom"/>
</dbReference>
<dbReference type="EMBL" id="FMWO01000102">
    <property type="protein sequence ID" value="SCZ87075.1"/>
    <property type="molecule type" value="Genomic_DNA"/>
</dbReference>
<dbReference type="AlphaFoldDB" id="A0A1G5SIM7"/>
<dbReference type="PANTHER" id="PTHR11079:SF202">
    <property type="entry name" value="TRNA-SPECIFIC ADENOSINE DEAMINASE"/>
    <property type="match status" value="1"/>
</dbReference>
<dbReference type="RefSeq" id="WP_090288472.1">
    <property type="nucleotide sequence ID" value="NZ_FMWO01000102.1"/>
</dbReference>
<dbReference type="Pfam" id="PF00383">
    <property type="entry name" value="dCMP_cyt_deam_1"/>
    <property type="match status" value="1"/>
</dbReference>
<name>A0A1G5SIM7_9PROT</name>
<dbReference type="FunFam" id="3.40.140.10:FF:000005">
    <property type="entry name" value="tRNA-specific adenosine deaminase"/>
    <property type="match status" value="1"/>
</dbReference>
<evidence type="ECO:0000256" key="1">
    <source>
        <dbReference type="ARBA" id="ARBA00010669"/>
    </source>
</evidence>
<evidence type="ECO:0000256" key="2">
    <source>
        <dbReference type="ARBA" id="ARBA00011738"/>
    </source>
</evidence>
<dbReference type="GO" id="GO:0052717">
    <property type="term" value="F:tRNA-specific adenosine-34 deaminase activity"/>
    <property type="evidence" value="ECO:0007669"/>
    <property type="project" value="UniProtKB-UniRule"/>
</dbReference>
<dbReference type="InterPro" id="IPR016193">
    <property type="entry name" value="Cytidine_deaminase-like"/>
</dbReference>
<evidence type="ECO:0000256" key="4">
    <source>
        <dbReference type="ARBA" id="ARBA00022723"/>
    </source>
</evidence>
<dbReference type="InterPro" id="IPR016192">
    <property type="entry name" value="APOBEC/CMP_deaminase_Zn-bd"/>
</dbReference>
<keyword evidence="3 8" id="KW-0819">tRNA processing</keyword>
<dbReference type="CDD" id="cd01285">
    <property type="entry name" value="nucleoside_deaminase"/>
    <property type="match status" value="1"/>
</dbReference>
<feature type="binding site" evidence="8">
    <location>
        <position position="88"/>
    </location>
    <ligand>
        <name>Zn(2+)</name>
        <dbReference type="ChEBI" id="CHEBI:29105"/>
        <note>catalytic</note>
    </ligand>
</feature>
<dbReference type="STRING" id="51642.NSMM_90042"/>
<comment type="catalytic activity">
    <reaction evidence="7 8">
        <text>adenosine(34) in tRNA + H2O + H(+) = inosine(34) in tRNA + NH4(+)</text>
        <dbReference type="Rhea" id="RHEA:43168"/>
        <dbReference type="Rhea" id="RHEA-COMP:10373"/>
        <dbReference type="Rhea" id="RHEA-COMP:10374"/>
        <dbReference type="ChEBI" id="CHEBI:15377"/>
        <dbReference type="ChEBI" id="CHEBI:15378"/>
        <dbReference type="ChEBI" id="CHEBI:28938"/>
        <dbReference type="ChEBI" id="CHEBI:74411"/>
        <dbReference type="ChEBI" id="CHEBI:82852"/>
        <dbReference type="EC" id="3.5.4.33"/>
    </reaction>
</comment>
<dbReference type="HAMAP" id="MF_00972">
    <property type="entry name" value="tRNA_aden_deaminase"/>
    <property type="match status" value="1"/>
</dbReference>
<evidence type="ECO:0000256" key="7">
    <source>
        <dbReference type="ARBA" id="ARBA00048045"/>
    </source>
</evidence>
<dbReference type="GO" id="GO:0008270">
    <property type="term" value="F:zinc ion binding"/>
    <property type="evidence" value="ECO:0007669"/>
    <property type="project" value="UniProtKB-UniRule"/>
</dbReference>
<keyword evidence="6 8" id="KW-0862">Zinc</keyword>
<gene>
    <name evidence="8 10" type="primary">tadA</name>
    <name evidence="10" type="ORF">NSMM_90042</name>
</gene>
<comment type="function">
    <text evidence="8">Catalyzes the deamination of adenosine to inosine at the wobble position 34 of tRNA(Arg2).</text>
</comment>
<feature type="domain" description="CMP/dCMP-type deaminase" evidence="9">
    <location>
        <begin position="4"/>
        <end position="131"/>
    </location>
</feature>
<evidence type="ECO:0000256" key="8">
    <source>
        <dbReference type="HAMAP-Rule" id="MF_00972"/>
    </source>
</evidence>
<dbReference type="PROSITE" id="PS00903">
    <property type="entry name" value="CYT_DCMP_DEAMINASES_1"/>
    <property type="match status" value="1"/>
</dbReference>
<evidence type="ECO:0000313" key="10">
    <source>
        <dbReference type="EMBL" id="SCZ87075.1"/>
    </source>
</evidence>
<dbReference type="PANTHER" id="PTHR11079">
    <property type="entry name" value="CYTOSINE DEAMINASE FAMILY MEMBER"/>
    <property type="match status" value="1"/>
</dbReference>
<dbReference type="Gene3D" id="3.40.140.10">
    <property type="entry name" value="Cytidine Deaminase, domain 2"/>
    <property type="match status" value="1"/>
</dbReference>
<evidence type="ECO:0000259" key="9">
    <source>
        <dbReference type="PROSITE" id="PS51747"/>
    </source>
</evidence>
<keyword evidence="11" id="KW-1185">Reference proteome</keyword>
<dbReference type="EC" id="3.5.4.33" evidence="8"/>